<proteinExistence type="predicted"/>
<name>A0ACB5TSI0_CANBO</name>
<sequence length="247" mass="28411">MISNHSLILMINSKNQIEPSLKRGYDQFGLGWNGSKNVSEFGARSRGGASANSPFNSASPFTSSSGYGYAGTWEDYETMKKKRGYDTYSGAHGWGNDKSWTVDPNSDLYQEMKANRKTILLSLIAFITVYTTLQVAHVYYYDDYIGGNFSEQLDAFRDAHERSEADLINARNNYGYGDSKEERINRFLWFRRLGEMLRLGDISLMLGYLEKEKFNKMIFSDSEGKSLQKLERHEVLKEEEERRNKIN</sequence>
<dbReference type="EMBL" id="BSXV01001730">
    <property type="protein sequence ID" value="GME93761.1"/>
    <property type="molecule type" value="Genomic_DNA"/>
</dbReference>
<evidence type="ECO:0000313" key="2">
    <source>
        <dbReference type="Proteomes" id="UP001165101"/>
    </source>
</evidence>
<reference evidence="1" key="1">
    <citation type="submission" date="2023-04" db="EMBL/GenBank/DDBJ databases">
        <title>Candida boidinii NBRC 1967.</title>
        <authorList>
            <person name="Ichikawa N."/>
            <person name="Sato H."/>
            <person name="Tonouchi N."/>
        </authorList>
    </citation>
    <scope>NUCLEOTIDE SEQUENCE</scope>
    <source>
        <strain evidence="1">NBRC 1967</strain>
    </source>
</reference>
<accession>A0ACB5TSI0</accession>
<comment type="caution">
    <text evidence="1">The sequence shown here is derived from an EMBL/GenBank/DDBJ whole genome shotgun (WGS) entry which is preliminary data.</text>
</comment>
<gene>
    <name evidence="1" type="ORF">Cboi01_000326000</name>
</gene>
<keyword evidence="2" id="KW-1185">Reference proteome</keyword>
<evidence type="ECO:0000313" key="1">
    <source>
        <dbReference type="EMBL" id="GME93761.1"/>
    </source>
</evidence>
<dbReference type="Proteomes" id="UP001165101">
    <property type="component" value="Unassembled WGS sequence"/>
</dbReference>
<protein>
    <submittedName>
        <fullName evidence="1">Unnamed protein product</fullName>
    </submittedName>
</protein>
<organism evidence="1 2">
    <name type="scientific">Candida boidinii</name>
    <name type="common">Yeast</name>
    <dbReference type="NCBI Taxonomy" id="5477"/>
    <lineage>
        <taxon>Eukaryota</taxon>
        <taxon>Fungi</taxon>
        <taxon>Dikarya</taxon>
        <taxon>Ascomycota</taxon>
        <taxon>Saccharomycotina</taxon>
        <taxon>Pichiomycetes</taxon>
        <taxon>Pichiales</taxon>
        <taxon>Pichiaceae</taxon>
        <taxon>Ogataea</taxon>
        <taxon>Ogataea/Candida clade</taxon>
    </lineage>
</organism>